<gene>
    <name evidence="1" type="ORF">g.6947</name>
</gene>
<organism evidence="1">
    <name type="scientific">Lygus hesperus</name>
    <name type="common">Western plant bug</name>
    <dbReference type="NCBI Taxonomy" id="30085"/>
    <lineage>
        <taxon>Eukaryota</taxon>
        <taxon>Metazoa</taxon>
        <taxon>Ecdysozoa</taxon>
        <taxon>Arthropoda</taxon>
        <taxon>Hexapoda</taxon>
        <taxon>Insecta</taxon>
        <taxon>Pterygota</taxon>
        <taxon>Neoptera</taxon>
        <taxon>Paraneoptera</taxon>
        <taxon>Hemiptera</taxon>
        <taxon>Heteroptera</taxon>
        <taxon>Panheteroptera</taxon>
        <taxon>Cimicomorpha</taxon>
        <taxon>Miridae</taxon>
        <taxon>Mirini</taxon>
        <taxon>Lygus</taxon>
    </lineage>
</organism>
<name>A0A146M3H1_LYGHE</name>
<dbReference type="AlphaFoldDB" id="A0A146M3H1"/>
<accession>A0A146M3H1</accession>
<protein>
    <submittedName>
        <fullName evidence="1">Uncharacterized protein</fullName>
    </submittedName>
</protein>
<sequence length="113" mass="12514">MYHTVCDPPAVRGGRGASHTPSLETSRQFIVDARRYLCSTSFVLQTRTTYKDVYSTVLVHQKFQALVYGNDPRAVELNLGKQIQVAPPICAVPHVGDDTMLYDGPSACIMIAW</sequence>
<dbReference type="EMBL" id="GDHC01004814">
    <property type="protein sequence ID" value="JAQ13815.1"/>
    <property type="molecule type" value="Transcribed_RNA"/>
</dbReference>
<evidence type="ECO:0000313" key="1">
    <source>
        <dbReference type="EMBL" id="JAQ13815.1"/>
    </source>
</evidence>
<reference evidence="1" key="1">
    <citation type="journal article" date="2016" name="Gigascience">
        <title>De novo construction of an expanded transcriptome assembly for the western tarnished plant bug, Lygus hesperus.</title>
        <authorList>
            <person name="Tassone E.E."/>
            <person name="Geib S.M."/>
            <person name="Hall B."/>
            <person name="Fabrick J.A."/>
            <person name="Brent C.S."/>
            <person name="Hull J.J."/>
        </authorList>
    </citation>
    <scope>NUCLEOTIDE SEQUENCE</scope>
</reference>
<proteinExistence type="predicted"/>